<feature type="transmembrane region" description="Helical" evidence="1">
    <location>
        <begin position="176"/>
        <end position="200"/>
    </location>
</feature>
<sequence length="240" mass="24381">MTATTPAAGLPAPGEFRRVLVAARVQLLPWLTHFGLEVGRLDAATALLVPTAVVAAGLLGFPLFPFVYCPLLGVAHWRTVTQVFPFALGLGITRRTFSLATILVAVVESVLLGAVYAVLAQIERATGGWGLGQQVVGIGELSAVELFAVHTALVLLCAAISAVLGAVSVRSGPPALWTLAAVVVVLSGLLAGLGVGLGWWTAVAALLPGVPITVLLAGGPLVLAVVLGLAGFAVLRRAAP</sequence>
<name>A0A6J4Q0R9_9PSEU</name>
<feature type="transmembrane region" description="Helical" evidence="1">
    <location>
        <begin position="47"/>
        <end position="75"/>
    </location>
</feature>
<evidence type="ECO:0000256" key="1">
    <source>
        <dbReference type="SAM" id="Phobius"/>
    </source>
</evidence>
<evidence type="ECO:0000313" key="2">
    <source>
        <dbReference type="EMBL" id="CAA9429084.1"/>
    </source>
</evidence>
<organism evidence="2">
    <name type="scientific">uncultured Pseudonocardia sp</name>
    <dbReference type="NCBI Taxonomy" id="211455"/>
    <lineage>
        <taxon>Bacteria</taxon>
        <taxon>Bacillati</taxon>
        <taxon>Actinomycetota</taxon>
        <taxon>Actinomycetes</taxon>
        <taxon>Pseudonocardiales</taxon>
        <taxon>Pseudonocardiaceae</taxon>
        <taxon>Pseudonocardia</taxon>
        <taxon>environmental samples</taxon>
    </lineage>
</organism>
<proteinExistence type="predicted"/>
<feature type="transmembrane region" description="Helical" evidence="1">
    <location>
        <begin position="212"/>
        <end position="235"/>
    </location>
</feature>
<gene>
    <name evidence="2" type="ORF">AVDCRST_MAG66-3181</name>
</gene>
<protein>
    <submittedName>
        <fullName evidence="2">Uncharacterized protein</fullName>
    </submittedName>
</protein>
<keyword evidence="1" id="KW-1133">Transmembrane helix</keyword>
<dbReference type="EMBL" id="CADCUS010000459">
    <property type="protein sequence ID" value="CAA9429084.1"/>
    <property type="molecule type" value="Genomic_DNA"/>
</dbReference>
<feature type="transmembrane region" description="Helical" evidence="1">
    <location>
        <begin position="147"/>
        <end position="169"/>
    </location>
</feature>
<keyword evidence="1" id="KW-0472">Membrane</keyword>
<keyword evidence="1" id="KW-0812">Transmembrane</keyword>
<dbReference type="AlphaFoldDB" id="A0A6J4Q0R9"/>
<accession>A0A6J4Q0R9</accession>
<reference evidence="2" key="1">
    <citation type="submission" date="2020-02" db="EMBL/GenBank/DDBJ databases">
        <authorList>
            <person name="Meier V. D."/>
        </authorList>
    </citation>
    <scope>NUCLEOTIDE SEQUENCE</scope>
    <source>
        <strain evidence="2">AVDCRST_MAG66</strain>
    </source>
</reference>
<feature type="transmembrane region" description="Helical" evidence="1">
    <location>
        <begin position="96"/>
        <end position="119"/>
    </location>
</feature>